<dbReference type="Pfam" id="PF17963">
    <property type="entry name" value="Big_9"/>
    <property type="match status" value="31"/>
</dbReference>
<feature type="domain" description="Cadherin" evidence="2">
    <location>
        <begin position="702"/>
        <end position="864"/>
    </location>
</feature>
<feature type="compositionally biased region" description="Polar residues" evidence="1">
    <location>
        <begin position="3825"/>
        <end position="3842"/>
    </location>
</feature>
<dbReference type="SUPFAM" id="SSF49313">
    <property type="entry name" value="Cadherin-like"/>
    <property type="match status" value="9"/>
</dbReference>
<dbReference type="SMART" id="SM00736">
    <property type="entry name" value="CADG"/>
    <property type="match status" value="11"/>
</dbReference>
<evidence type="ECO:0000256" key="1">
    <source>
        <dbReference type="SAM" id="MobiDB-lite"/>
    </source>
</evidence>
<feature type="domain" description="Cadherin" evidence="2">
    <location>
        <begin position="2365"/>
        <end position="2457"/>
    </location>
</feature>
<dbReference type="GO" id="GO:0009653">
    <property type="term" value="P:anatomical structure morphogenesis"/>
    <property type="evidence" value="ECO:0007669"/>
    <property type="project" value="TreeGrafter"/>
</dbReference>
<organism evidence="3 4">
    <name type="scientific">Rhizobium wenxiniae</name>
    <dbReference type="NCBI Taxonomy" id="1737357"/>
    <lineage>
        <taxon>Bacteria</taxon>
        <taxon>Pseudomonadati</taxon>
        <taxon>Pseudomonadota</taxon>
        <taxon>Alphaproteobacteria</taxon>
        <taxon>Hyphomicrobiales</taxon>
        <taxon>Rhizobiaceae</taxon>
        <taxon>Rhizobium/Agrobacterium group</taxon>
        <taxon>Rhizobium</taxon>
    </lineage>
</organism>
<feature type="region of interest" description="Disordered" evidence="1">
    <location>
        <begin position="3821"/>
        <end position="3875"/>
    </location>
</feature>
<dbReference type="PROSITE" id="PS50268">
    <property type="entry name" value="CADHERIN_2"/>
    <property type="match status" value="5"/>
</dbReference>
<comment type="caution">
    <text evidence="3">The sequence shown here is derived from an EMBL/GenBank/DDBJ whole genome shotgun (WGS) entry which is preliminary data.</text>
</comment>
<dbReference type="SMART" id="SM00112">
    <property type="entry name" value="CA"/>
    <property type="match status" value="5"/>
</dbReference>
<feature type="region of interest" description="Disordered" evidence="1">
    <location>
        <begin position="3912"/>
        <end position="3954"/>
    </location>
</feature>
<feature type="compositionally biased region" description="Pro residues" evidence="1">
    <location>
        <begin position="3918"/>
        <end position="3932"/>
    </location>
</feature>
<dbReference type="InterPro" id="IPR015919">
    <property type="entry name" value="Cadherin-like_sf"/>
</dbReference>
<protein>
    <submittedName>
        <fullName evidence="3">VCBS repeat-containing protein</fullName>
    </submittedName>
</protein>
<evidence type="ECO:0000313" key="4">
    <source>
        <dbReference type="Proteomes" id="UP000547879"/>
    </source>
</evidence>
<proteinExistence type="predicted"/>
<evidence type="ECO:0000259" key="2">
    <source>
        <dbReference type="PROSITE" id="PS50268"/>
    </source>
</evidence>
<keyword evidence="4" id="KW-1185">Reference proteome</keyword>
<feature type="compositionally biased region" description="Polar residues" evidence="1">
    <location>
        <begin position="3865"/>
        <end position="3875"/>
    </location>
</feature>
<feature type="compositionally biased region" description="Polar residues" evidence="1">
    <location>
        <begin position="1231"/>
        <end position="1243"/>
    </location>
</feature>
<evidence type="ECO:0000313" key="3">
    <source>
        <dbReference type="EMBL" id="MBB6164120.1"/>
    </source>
</evidence>
<dbReference type="Gene3D" id="2.60.40.2810">
    <property type="match status" value="5"/>
</dbReference>
<dbReference type="CDD" id="cd11304">
    <property type="entry name" value="Cadherin_repeat"/>
    <property type="match status" value="2"/>
</dbReference>
<gene>
    <name evidence="3" type="ORF">HNQ72_003961</name>
</gene>
<dbReference type="EMBL" id="JACHEG010000004">
    <property type="protein sequence ID" value="MBB6164120.1"/>
    <property type="molecule type" value="Genomic_DNA"/>
</dbReference>
<dbReference type="InterPro" id="IPR006644">
    <property type="entry name" value="Cadg"/>
</dbReference>
<dbReference type="GO" id="GO:0016020">
    <property type="term" value="C:membrane"/>
    <property type="evidence" value="ECO:0007669"/>
    <property type="project" value="InterPro"/>
</dbReference>
<dbReference type="PANTHER" id="PTHR45739">
    <property type="entry name" value="MATRIX PROTEIN, PUTATIVE-RELATED"/>
    <property type="match status" value="1"/>
</dbReference>
<dbReference type="GO" id="GO:0007156">
    <property type="term" value="P:homophilic cell adhesion via plasma membrane adhesion molecules"/>
    <property type="evidence" value="ECO:0007669"/>
    <property type="project" value="InterPro"/>
</dbReference>
<dbReference type="RefSeq" id="WP_280518276.1">
    <property type="nucleotide sequence ID" value="NZ_BMHW01000004.1"/>
</dbReference>
<reference evidence="3 4" key="1">
    <citation type="submission" date="2020-08" db="EMBL/GenBank/DDBJ databases">
        <title>Genomic Encyclopedia of Type Strains, Phase IV (KMG-IV): sequencing the most valuable type-strain genomes for metagenomic binning, comparative biology and taxonomic classification.</title>
        <authorList>
            <person name="Goeker M."/>
        </authorList>
    </citation>
    <scope>NUCLEOTIDE SEQUENCE [LARGE SCALE GENOMIC DNA]</scope>
    <source>
        <strain evidence="3 4">DSM 100734</strain>
    </source>
</reference>
<feature type="region of interest" description="Disordered" evidence="1">
    <location>
        <begin position="1231"/>
        <end position="1250"/>
    </location>
</feature>
<dbReference type="PANTHER" id="PTHR45739:SF8">
    <property type="entry name" value="FRAS1-RELATED EXTRACELLULAR MATRIX PROTEIN 1"/>
    <property type="match status" value="1"/>
</dbReference>
<feature type="domain" description="Cadherin" evidence="2">
    <location>
        <begin position="346"/>
        <end position="464"/>
    </location>
</feature>
<dbReference type="Gene3D" id="2.60.40.3440">
    <property type="match status" value="22"/>
</dbReference>
<dbReference type="InterPro" id="IPR010221">
    <property type="entry name" value="VCBS_dom"/>
</dbReference>
<dbReference type="Gene3D" id="2.60.40.10">
    <property type="entry name" value="Immunoglobulins"/>
    <property type="match status" value="7"/>
</dbReference>
<dbReference type="InterPro" id="IPR013783">
    <property type="entry name" value="Ig-like_fold"/>
</dbReference>
<dbReference type="Pfam" id="PF05345">
    <property type="entry name" value="He_PIG"/>
    <property type="match status" value="7"/>
</dbReference>
<accession>A0A7W9Y8V3</accession>
<dbReference type="GO" id="GO:0005509">
    <property type="term" value="F:calcium ion binding"/>
    <property type="evidence" value="ECO:0007669"/>
    <property type="project" value="InterPro"/>
</dbReference>
<dbReference type="NCBIfam" id="TIGR01965">
    <property type="entry name" value="VCBS_repeat"/>
    <property type="match status" value="13"/>
</dbReference>
<name>A0A7W9Y8V3_9HYPH</name>
<dbReference type="InterPro" id="IPR002126">
    <property type="entry name" value="Cadherin-like_dom"/>
</dbReference>
<dbReference type="NCBIfam" id="NF012211">
    <property type="entry name" value="tand_rpt_95"/>
    <property type="match status" value="31"/>
</dbReference>
<feature type="domain" description="Cadherin" evidence="2">
    <location>
        <begin position="1531"/>
        <end position="1638"/>
    </location>
</feature>
<dbReference type="InterPro" id="IPR051561">
    <property type="entry name" value="FRAS1_ECM"/>
</dbReference>
<feature type="compositionally biased region" description="Low complexity" evidence="1">
    <location>
        <begin position="3942"/>
        <end position="3954"/>
    </location>
</feature>
<feature type="domain" description="Cadherin" evidence="2">
    <location>
        <begin position="2730"/>
        <end position="2823"/>
    </location>
</feature>
<sequence length="4172" mass="425474">MGSAVETTHGSVQLIEDAGGNLVLRFTPDADYNGKESFTYSISDGNGGVATATVTVTVTPVNDTPTPTQPIPDRVRADGQSFTYDVADFFSDPDGDDLTYTITGLPDGLQYDAATGLIFGTINNQASQGGSNGVYTITIVASDGSSTATQTFELTVTNPGPTANNDTATVLEDGSVTISPLANDIDPDGDTLTITAANAGNGTVTINANGTLTYVPATNFNGVDTIVYTISDGNGGVSTATVRVTVTPVNDAPTSTPIPDQYDSDSQAVRYDVSPYFSDVDNDALTFSATGLPPGLTMNAAGVISGTLAANASNTDPYTVTITASDGNGGTTNRNITWIVTNLPPKAFDDTLTVNENTSGGGNVLTNDRDPDGDPLSVDQVEGAAGNVGIAVAGSNGGTFIINSNGTYTFNPGTDFDDMSAGDPPRTTTITYRVSDGTNYDTATITITVNGVNDAPTADTIPDYTRADGQSLTGNPLHLGTFFQDIDANDTLTFNQTGLPQGLTMAADGTITGTIANNASQGGPDGNGVYTVTVTASDGKGGTVSESFTFTVTNPAPTAANDAIETAEDTPVTFNPLANDTDPDGDTLSIDNRPGFEPVAGNGEVVVNADGTLTYTPNANYNGTDTIVYRITDGQGGYSTGIITVSVNAENDAPISSDIPSMERNDGDTISLNISGNFVDPEGEALGFTATGLPPGLSIDPLTGIISGRIDPDASGPTGIRNFLVRITATDPDGASAFEEFTYTIKNVAPNAENDAVSTDEDTPVDIDILANDTDQDGDTDTVILVEGVNLTVGGPAVMTPNGSVQLILNEDGREVLRFTPNANFNGTESFTYTIGDRNGGSDTATVTVTVNPVNDAPVAAPIPDRTQVDGSAFSLDVRPYFSDVDGQTLTITVGPLPPGLTYDAATGLISGTLAANASQGSPYTITVTASDGTASVSDSFVFTVTNPAPEAANDVVETAEDTPVTFNPITGEDTASGEDGIDVDPDGDPLTITQIDGQDIAVGQTIAVAGGTVRLNDAAGSLTFTPTANFNGTVGFTYRIADGNGGFSDASVTINIAAENDPPIIDLNGASAGTGSSASFTEGDVPVLIVSPDAIVGDIEGGIVSLDIDLAGFADTGNEIIHLNGAVDIVVGTASSGTIAFGGTTFFFDYDGANSLHFENAAGAGVSMPDAATSALLRALQYENRSDNLTAGTRTLTISVTDNGNETASATATVNVGAVNDPPVAVDDTATTGENTPITNGPSVLGNDTDAENNPLTVIAVGGGAAGAPIGGSNGGTFVIRPDGTYDFDPGTQFDDLQVGETRATSVIYTISDGNGGTSTATLTITVTGENDAPVGGSFVLDATEDQTSSGFLPVTDADGDPLTYAIVGQPDNGTITIGTDGSYTYVPAANFAGSDSFTYTVNDGRTTVTFTVTVNVANVEDLPAGEIPNQAFDDADDVTLDVSQFFTDADGDDLTFSADGLPDGLEMDADGNITGTLTSDASQGGANGVYTITVTVNDGQPGGEITRAFTITISNPAPIAQNDAITTGENTPATGSVFANNGSGADSDPDGDTISVSAVNGNAVGVGTGVAGTAGGIFTIAANGAYTFNPGTDFDNLAAGQTRTTSVTYTISDGQGGTSTATFTVTVTGANDAPIGADGTIDVTEDTSYTGTLPVATDAEGQPLTYAAGTQPANGQVVVNPNGTFTYTPNPNYAGSDSFTYTVSDGTATVTYTITVDVGAVNDAPALGNDSFTVDEDGSTVIDVLANDSDADNDPLTITQIDGQPIGAGETVPVTGGTITLNANGTLTFTATPNFNGPLTFTYTVSDGQGGISTATVSGQVTSINDPPVAEDDAATTDENTAIEGNVIVGSDSDADGDTLTVIAVGTGPNGVGATLAGSNGGSFIILADGSYSFDPGAAFQDLQVGESRATSITYTISDGNGGTDTATLTITVTGVNDAPTAPTLPPRADIDGAAIDINLTGGFADVDGDTLTYAITGLPTGLTYNAATGRITGTISPSASGPTGTRAFTVTMTASDGNGGTVERTFTWTITNPAPDAQDDTFSIDEGDTLTGNVLANNGNGADTDDDPLTVSLVNGPANGTLTLNANGTFTYVPNAFFNGVDSFTYRVADGSGGFDTAVVTINIGAVNDAPVPADDTFAIDEDGSATIDVLANDSDPDNDALTVTAINGQAISAGNPVAVTGGTVSLNADGTLTFTAAANYNGNPSFSYTVSDGAISRDATVSGTVRAINDAPVNNLPGSFNGAEDTDLPLTGISITDIDAGNAPVTVTLGVNAGSLIAFSGGNVTVTGGGTGSITLTGTVANINAWLAGPTAPVYRPVADSSAAVTLTMTTNDRGNSGAGGELAATSTAMIMIAPVNDAPVATDQRITTPEDTPVAGSIAASDVDGDPLTYAVTTQPANGRVTINASGTYLYTPGMDFNGTDSFTVTISDGQGGTTTATVTIDVSPVNDAPIGSDGSITVTEDVAYPGQLPAATDPEGSAVTYGVGSQPLHGTLTVNPNGSYTYTPAANYNGTDSFTYTVSDGTATSTYTIAITVTAVNDAPIGSGASISLNEDTPFDGQLPAATDAEGDEVAYELIAGTTNGTVVVNDDGSYRYVPNANYNGPDSFTFRVTDGTNFNTYTVNITVNPVNDAPIAADQTVTIDEDTPIINGTLPAATDAENNPITYSAGSQPQHGTLVVNANGTYTYRPAANYNGTDTFTYTVSDGAASNTYTITIIIDPVNDAPVASNTAISVTEDEPYDGQLPPATDAEGDDVTYSLATGPTNGTINLNDDGSYTYTPNLDYNGPDTFTYTVSDGNGGSNTYTVTITVGPENDPPVAGDAAVSTNEDTPIVNGTLPQATDPENQEVTYGLGRGVLNGTVTVNPDGTYSYIPAVNFNGTDSFTYTVSDGAAMNTYTVTITVNPVNDAPTASDTAITVTEDTPFNGQLPPATDVEGNPITYVLDTGPENGTLTFNADGSYTYSPAANYSGPDSFTYTVTDGFGTSEVYTVTIDVDPINDAPVGRDDAVTAIEDTPLNGNLPRATDAENDPLTYTIGRNATNGSVVVNADGSYRYVPNPNFFGTDTFTYTVSDGSASSAAYTVTITVTPVNDAPIGSNTSISVTEDVPASGSLPPAIDPEGQQVTYGLGTTLPAHGTVVVNPDGTYTYTPAANYNGTDSFTYTVSDGSATATYTVSVTIGAVNDPPVGRDDAVTINEDTTLNGTLPIATDGDGDTLTYAKGSDPSHGSVTVNGNGSYTYIPNANFNGTDSFTYTVTDGTATLSYTVTITVNPVNDAPSGSNGAISTAEDTSFSARLPIAMDPDGDALFYGLGRQAENGTVTINLDGTYTYTPDADFNGTDSFTYTVSDGRIERTYTITVTVTPANDPPTGEDLNVTIDEDGTASGQLPRATDVDGDRLSYGLGGQAENGTATVNEDGSYTYVPNANFNGTDTFTYTVTDGTATVTYTVTVNVRPVNDIPVGSNGNISVVEDTAFNGRLPIATDADGDALTYSLGTQANHGTVSINADGTYRYVPAADFSGTDSFTYRVTDGTATVTYTISITVAPVNDPPRGEDAAFSTPEDMVATGRLPIAIDPEGSPVTYGLGAGPSRGMVTINPDGTYRYVPNRNFNGTDTFTYTVSDGTATSTYTATITVTPVNDAPLASDTSISVAAGSTATGSLPPAIDPEGDAVTYGLGSQASHGTVTINPDGTYSYRPVAGYRGSDSFTYTVSDGQATSTYMVTISVGATNRPPVGSDANVTAFEDTPLNSRLPVATDADGDILTYGLGAPAVHGTVTVNADGSYTYIPALNFNGTDTFTYTVSDGRSTSTYTITITVDPVNDPPTSSDTSISVTEGTSISGALPPALDPEGQPITYGLGTGPQHGTVTINPDGTYSYTPADGYSGSDSFTFTVSDGTNTATYMVTITVDPIEGPQEPRPPLEVDPPPPITVEPNDPWQPPSVSDSISAGSSSPISSIMDDLNGIADLTAQGPIVNVVNSIRSLNGVGYLPEEGAVIHAANQIGDWAESGRIIDDLTAGFFKGGSNIHLQREGAESTWFQIDTMVYNDYLYIMPSSQGEVENASFGVTLADGRPLPDWLKPTRQGLVIGRPPAGLEFIDLRLHGNSSDGTISDTIRIDLHTGAILDHVSDRRTDLGPGLFSDHLLAATDLYGDDISMLGQALQRWSDLPDR</sequence>
<dbReference type="Proteomes" id="UP000547879">
    <property type="component" value="Unassembled WGS sequence"/>
</dbReference>